<evidence type="ECO:0000313" key="3">
    <source>
        <dbReference type="Proteomes" id="UP000287972"/>
    </source>
</evidence>
<dbReference type="AlphaFoldDB" id="A0A428PWL3"/>
<dbReference type="PANTHER" id="PTHR37012:SF7">
    <property type="entry name" value="B-ZIP TRANSCRIPTION FACTOR (EUROFUNG)-RELATED"/>
    <property type="match status" value="1"/>
</dbReference>
<comment type="caution">
    <text evidence="2">The sequence shown here is derived from an EMBL/GenBank/DDBJ whole genome shotgun (WGS) entry which is preliminary data.</text>
</comment>
<dbReference type="Proteomes" id="UP000287972">
    <property type="component" value="Unassembled WGS sequence"/>
</dbReference>
<dbReference type="CDD" id="cd14688">
    <property type="entry name" value="bZIP_YAP"/>
    <property type="match status" value="1"/>
</dbReference>
<evidence type="ECO:0000313" key="2">
    <source>
        <dbReference type="EMBL" id="RSL57415.1"/>
    </source>
</evidence>
<name>A0A428PWL3_9HYPO</name>
<dbReference type="InterPro" id="IPR021833">
    <property type="entry name" value="DUF3425"/>
</dbReference>
<dbReference type="EMBL" id="NKCL01000649">
    <property type="protein sequence ID" value="RSL57415.1"/>
    <property type="molecule type" value="Genomic_DNA"/>
</dbReference>
<keyword evidence="3" id="KW-1185">Reference proteome</keyword>
<dbReference type="Pfam" id="PF11905">
    <property type="entry name" value="DUF3425"/>
    <property type="match status" value="1"/>
</dbReference>
<evidence type="ECO:0000256" key="1">
    <source>
        <dbReference type="SAM" id="MobiDB-lite"/>
    </source>
</evidence>
<gene>
    <name evidence="2" type="ORF">CEP51_014242</name>
</gene>
<reference evidence="2 3" key="1">
    <citation type="submission" date="2017-06" db="EMBL/GenBank/DDBJ databases">
        <title>Comparative genomic analysis of Ambrosia Fusariam Clade fungi.</title>
        <authorList>
            <person name="Stajich J.E."/>
            <person name="Carrillo J."/>
            <person name="Kijimoto T."/>
            <person name="Eskalen A."/>
            <person name="O'Donnell K."/>
            <person name="Kasson M."/>
        </authorList>
    </citation>
    <scope>NUCLEOTIDE SEQUENCE [LARGE SCALE GENOMIC DNA]</scope>
    <source>
        <strain evidence="2 3">NRRL62606</strain>
    </source>
</reference>
<accession>A0A428PWL3</accession>
<sequence>MPQSPDYTASSKTNWKRRFTTEQLERKRLSDRLNQRRSRRESKDYIAELEKKLQSLTYGNYETLVNDLMRENDILKASLRQCRARMHKILRHATNECLNESNTGHAGGETSGQHMRSLPGSPVSLMTHGEKASVEGLFPEAPCSFDFNSNVHGSSPKPDTPTVSIIFEAARLMLPPSLRPQLSPLTREEWMQSLLSWEMFRPNNPDYSFLISHFDLEKEPACLSTETIENIIQMPNYDGHILDCLLQENDIHYTLSTPLVDPTITIDAAERQRRAIILCVFKLIYPWQRYYKSLVEVGLVFWSMYKYFMFLIFPTESNLDELPAWLIPTPSQVVCKHPGFVDFLVWPTLRERLSLTWTHYNENQLIPPLIENFEVDLEAHHALYLTDVFPLSLDPKNQTIQLNRPFGTILQNLEWFKTRPEFGQLFPELMPCVNPSSSTSHVSSELNHLNLDLANTGTLSTHGSVLSANQPCGLATHPDTGTGPWNPQLQKTPSSKSVNGADSSLDVHAFIPRHGSENLNADSDLLNYCETINQLEDSFYFDFDVTSLVL</sequence>
<dbReference type="PANTHER" id="PTHR37012">
    <property type="entry name" value="B-ZIP TRANSCRIPTION FACTOR (EUROFUNG)-RELATED"/>
    <property type="match status" value="1"/>
</dbReference>
<feature type="region of interest" description="Disordered" evidence="1">
    <location>
        <begin position="470"/>
        <end position="501"/>
    </location>
</feature>
<protein>
    <recommendedName>
        <fullName evidence="4">BZIP domain-containing protein</fullName>
    </recommendedName>
</protein>
<organism evidence="2 3">
    <name type="scientific">Fusarium floridanum</name>
    <dbReference type="NCBI Taxonomy" id="1325733"/>
    <lineage>
        <taxon>Eukaryota</taxon>
        <taxon>Fungi</taxon>
        <taxon>Dikarya</taxon>
        <taxon>Ascomycota</taxon>
        <taxon>Pezizomycotina</taxon>
        <taxon>Sordariomycetes</taxon>
        <taxon>Hypocreomycetidae</taxon>
        <taxon>Hypocreales</taxon>
        <taxon>Nectriaceae</taxon>
        <taxon>Fusarium</taxon>
        <taxon>Fusarium solani species complex</taxon>
    </lineage>
</organism>
<feature type="compositionally biased region" description="Polar residues" evidence="1">
    <location>
        <begin position="483"/>
        <end position="501"/>
    </location>
</feature>
<proteinExistence type="predicted"/>
<evidence type="ECO:0008006" key="4">
    <source>
        <dbReference type="Google" id="ProtNLM"/>
    </source>
</evidence>